<organism evidence="7 8">
    <name type="scientific">Zingiber officinale</name>
    <name type="common">Ginger</name>
    <name type="synonym">Amomum zingiber</name>
    <dbReference type="NCBI Taxonomy" id="94328"/>
    <lineage>
        <taxon>Eukaryota</taxon>
        <taxon>Viridiplantae</taxon>
        <taxon>Streptophyta</taxon>
        <taxon>Embryophyta</taxon>
        <taxon>Tracheophyta</taxon>
        <taxon>Spermatophyta</taxon>
        <taxon>Magnoliopsida</taxon>
        <taxon>Liliopsida</taxon>
        <taxon>Zingiberales</taxon>
        <taxon>Zingiberaceae</taxon>
        <taxon>Zingiber</taxon>
    </lineage>
</organism>
<protein>
    <submittedName>
        <fullName evidence="7">Uncharacterized protein</fullName>
    </submittedName>
</protein>
<evidence type="ECO:0000256" key="6">
    <source>
        <dbReference type="SAM" id="Phobius"/>
    </source>
</evidence>
<dbReference type="GO" id="GO:0004674">
    <property type="term" value="F:protein serine/threonine kinase activity"/>
    <property type="evidence" value="ECO:0007669"/>
    <property type="project" value="UniProtKB-KW"/>
</dbReference>
<evidence type="ECO:0000256" key="3">
    <source>
        <dbReference type="ARBA" id="ARBA00022741"/>
    </source>
</evidence>
<keyword evidence="6" id="KW-0472">Membrane</keyword>
<keyword evidence="8" id="KW-1185">Reference proteome</keyword>
<dbReference type="PANTHER" id="PTHR27002">
    <property type="entry name" value="RECEPTOR-LIKE SERINE/THREONINE-PROTEIN KINASE SD1-8"/>
    <property type="match status" value="1"/>
</dbReference>
<sequence length="129" mass="14879">MCSGHSNKSRVVVIIVVPLLPTFFLAAAVIPLWRRRKTRNNKMSEESLDEEEAVEEENLDMSLFDLRRIAEAIGDFYFDNKLRDGGFGPFYKGKLKEGQEIAMKRLLKTLTYGSDEFKNEMSSPSWLLR</sequence>
<dbReference type="GO" id="GO:0005886">
    <property type="term" value="C:plasma membrane"/>
    <property type="evidence" value="ECO:0007669"/>
    <property type="project" value="TreeGrafter"/>
</dbReference>
<dbReference type="GO" id="GO:0005524">
    <property type="term" value="F:ATP binding"/>
    <property type="evidence" value="ECO:0007669"/>
    <property type="project" value="UniProtKB-KW"/>
</dbReference>
<keyword evidence="4" id="KW-0418">Kinase</keyword>
<keyword evidence="5" id="KW-0067">ATP-binding</keyword>
<dbReference type="InterPro" id="IPR011009">
    <property type="entry name" value="Kinase-like_dom_sf"/>
</dbReference>
<evidence type="ECO:0000256" key="2">
    <source>
        <dbReference type="ARBA" id="ARBA00022679"/>
    </source>
</evidence>
<reference evidence="7 8" key="1">
    <citation type="submission" date="2020-08" db="EMBL/GenBank/DDBJ databases">
        <title>Plant Genome Project.</title>
        <authorList>
            <person name="Zhang R.-G."/>
        </authorList>
    </citation>
    <scope>NUCLEOTIDE SEQUENCE [LARGE SCALE GENOMIC DNA]</scope>
    <source>
        <tissue evidence="7">Rhizome</tissue>
    </source>
</reference>
<evidence type="ECO:0000256" key="1">
    <source>
        <dbReference type="ARBA" id="ARBA00022527"/>
    </source>
</evidence>
<name>A0A8J5INZ1_ZINOF</name>
<dbReference type="PANTHER" id="PTHR27002:SF616">
    <property type="entry name" value="RECEPTOR-LIKE SERINE_THREONINE-PROTEIN KINASE"/>
    <property type="match status" value="1"/>
</dbReference>
<evidence type="ECO:0000256" key="5">
    <source>
        <dbReference type="ARBA" id="ARBA00022840"/>
    </source>
</evidence>
<accession>A0A8J5INZ1</accession>
<proteinExistence type="predicted"/>
<evidence type="ECO:0000256" key="4">
    <source>
        <dbReference type="ARBA" id="ARBA00022777"/>
    </source>
</evidence>
<gene>
    <name evidence="7" type="ORF">ZIOFF_001882</name>
</gene>
<evidence type="ECO:0000313" key="8">
    <source>
        <dbReference type="Proteomes" id="UP000734854"/>
    </source>
</evidence>
<dbReference type="AlphaFoldDB" id="A0A8J5INZ1"/>
<evidence type="ECO:0000313" key="7">
    <source>
        <dbReference type="EMBL" id="KAG6536813.1"/>
    </source>
</evidence>
<dbReference type="SUPFAM" id="SSF56112">
    <property type="entry name" value="Protein kinase-like (PK-like)"/>
    <property type="match status" value="1"/>
</dbReference>
<feature type="transmembrane region" description="Helical" evidence="6">
    <location>
        <begin position="12"/>
        <end position="33"/>
    </location>
</feature>
<dbReference type="Proteomes" id="UP000734854">
    <property type="component" value="Unassembled WGS sequence"/>
</dbReference>
<keyword evidence="2" id="KW-0808">Transferase</keyword>
<keyword evidence="6" id="KW-0812">Transmembrane</keyword>
<keyword evidence="6" id="KW-1133">Transmembrane helix</keyword>
<comment type="caution">
    <text evidence="7">The sequence shown here is derived from an EMBL/GenBank/DDBJ whole genome shotgun (WGS) entry which is preliminary data.</text>
</comment>
<dbReference type="Gene3D" id="3.30.200.20">
    <property type="entry name" value="Phosphorylase Kinase, domain 1"/>
    <property type="match status" value="1"/>
</dbReference>
<dbReference type="EMBL" id="JACMSC010000001">
    <property type="protein sequence ID" value="KAG6536813.1"/>
    <property type="molecule type" value="Genomic_DNA"/>
</dbReference>
<keyword evidence="3" id="KW-0547">Nucleotide-binding</keyword>
<keyword evidence="1" id="KW-0723">Serine/threonine-protein kinase</keyword>